<evidence type="ECO:0000256" key="8">
    <source>
        <dbReference type="ARBA" id="ARBA00038436"/>
    </source>
</evidence>
<evidence type="ECO:0000313" key="11">
    <source>
        <dbReference type="EMBL" id="SFC62438.1"/>
    </source>
</evidence>
<protein>
    <recommendedName>
        <fullName evidence="9">TRAP transporter small permease protein</fullName>
    </recommendedName>
</protein>
<dbReference type="PANTHER" id="PTHR35011">
    <property type="entry name" value="2,3-DIKETO-L-GULONATE TRAP TRANSPORTER SMALL PERMEASE PROTEIN YIAM"/>
    <property type="match status" value="1"/>
</dbReference>
<feature type="transmembrane region" description="Helical" evidence="9">
    <location>
        <begin position="121"/>
        <end position="141"/>
    </location>
</feature>
<dbReference type="RefSeq" id="WP_090133689.1">
    <property type="nucleotide sequence ID" value="NZ_FOLY01000004.1"/>
</dbReference>
<keyword evidence="2 9" id="KW-0813">Transport</keyword>
<keyword evidence="6 9" id="KW-1133">Transmembrane helix</keyword>
<evidence type="ECO:0000256" key="6">
    <source>
        <dbReference type="ARBA" id="ARBA00022989"/>
    </source>
</evidence>
<evidence type="ECO:0000256" key="9">
    <source>
        <dbReference type="RuleBase" id="RU369079"/>
    </source>
</evidence>
<accession>A0A1I1KUM9</accession>
<dbReference type="GO" id="GO:0005886">
    <property type="term" value="C:plasma membrane"/>
    <property type="evidence" value="ECO:0007669"/>
    <property type="project" value="UniProtKB-SubCell"/>
</dbReference>
<dbReference type="PANTHER" id="PTHR35011:SF2">
    <property type="entry name" value="2,3-DIKETO-L-GULONATE TRAP TRANSPORTER SMALL PERMEASE PROTEIN YIAM"/>
    <property type="match status" value="1"/>
</dbReference>
<dbReference type="InterPro" id="IPR007387">
    <property type="entry name" value="TRAP_DctQ"/>
</dbReference>
<comment type="function">
    <text evidence="9">Part of the tripartite ATP-independent periplasmic (TRAP) transport system.</text>
</comment>
<evidence type="ECO:0000256" key="3">
    <source>
        <dbReference type="ARBA" id="ARBA00022475"/>
    </source>
</evidence>
<dbReference type="STRING" id="402385.SAMN05421848_2095"/>
<evidence type="ECO:0000313" key="12">
    <source>
        <dbReference type="Proteomes" id="UP000199046"/>
    </source>
</evidence>
<proteinExistence type="inferred from homology"/>
<evidence type="ECO:0000256" key="7">
    <source>
        <dbReference type="ARBA" id="ARBA00023136"/>
    </source>
</evidence>
<dbReference type="AlphaFoldDB" id="A0A1I1KUM9"/>
<feature type="transmembrane region" description="Helical" evidence="9">
    <location>
        <begin position="46"/>
        <end position="63"/>
    </location>
</feature>
<dbReference type="InterPro" id="IPR055348">
    <property type="entry name" value="DctQ"/>
</dbReference>
<dbReference type="GO" id="GO:0022857">
    <property type="term" value="F:transmembrane transporter activity"/>
    <property type="evidence" value="ECO:0007669"/>
    <property type="project" value="UniProtKB-UniRule"/>
</dbReference>
<feature type="domain" description="Tripartite ATP-independent periplasmic transporters DctQ component" evidence="10">
    <location>
        <begin position="19"/>
        <end position="141"/>
    </location>
</feature>
<comment type="caution">
    <text evidence="9">Lacks conserved residue(s) required for the propagation of feature annotation.</text>
</comment>
<comment type="subcellular location">
    <subcellularLocation>
        <location evidence="1 9">Cell inner membrane</location>
        <topology evidence="1 9">Multi-pass membrane protein</topology>
    </subcellularLocation>
</comment>
<dbReference type="Pfam" id="PF04290">
    <property type="entry name" value="DctQ"/>
    <property type="match status" value="1"/>
</dbReference>
<keyword evidence="5 9" id="KW-0812">Transmembrane</keyword>
<dbReference type="OrthoDB" id="6161610at2"/>
<evidence type="ECO:0000256" key="5">
    <source>
        <dbReference type="ARBA" id="ARBA00022692"/>
    </source>
</evidence>
<evidence type="ECO:0000256" key="4">
    <source>
        <dbReference type="ARBA" id="ARBA00022519"/>
    </source>
</evidence>
<dbReference type="GO" id="GO:0015740">
    <property type="term" value="P:C4-dicarboxylate transport"/>
    <property type="evidence" value="ECO:0007669"/>
    <property type="project" value="TreeGrafter"/>
</dbReference>
<evidence type="ECO:0000256" key="2">
    <source>
        <dbReference type="ARBA" id="ARBA00022448"/>
    </source>
</evidence>
<keyword evidence="4 9" id="KW-0997">Cell inner membrane</keyword>
<name>A0A1I1KUM9_9GAMM</name>
<gene>
    <name evidence="11" type="ORF">SAMN05421848_2095</name>
</gene>
<evidence type="ECO:0000259" key="10">
    <source>
        <dbReference type="Pfam" id="PF04290"/>
    </source>
</evidence>
<feature type="transmembrane region" description="Helical" evidence="9">
    <location>
        <begin position="83"/>
        <end position="101"/>
    </location>
</feature>
<dbReference type="Proteomes" id="UP000199046">
    <property type="component" value="Unassembled WGS sequence"/>
</dbReference>
<keyword evidence="3" id="KW-1003">Cell membrane</keyword>
<comment type="similarity">
    <text evidence="8 9">Belongs to the TRAP transporter small permease family.</text>
</comment>
<comment type="subunit">
    <text evidence="9">The complex comprises the extracytoplasmic solute receptor protein and the two transmembrane proteins.</text>
</comment>
<evidence type="ECO:0000256" key="1">
    <source>
        <dbReference type="ARBA" id="ARBA00004429"/>
    </source>
</evidence>
<organism evidence="11 12">
    <name type="scientific">Kushneria avicenniae</name>
    <dbReference type="NCBI Taxonomy" id="402385"/>
    <lineage>
        <taxon>Bacteria</taxon>
        <taxon>Pseudomonadati</taxon>
        <taxon>Pseudomonadota</taxon>
        <taxon>Gammaproteobacteria</taxon>
        <taxon>Oceanospirillales</taxon>
        <taxon>Halomonadaceae</taxon>
        <taxon>Kushneria</taxon>
    </lineage>
</organism>
<dbReference type="EMBL" id="FOLY01000004">
    <property type="protein sequence ID" value="SFC62438.1"/>
    <property type="molecule type" value="Genomic_DNA"/>
</dbReference>
<reference evidence="12" key="1">
    <citation type="submission" date="2016-10" db="EMBL/GenBank/DDBJ databases">
        <authorList>
            <person name="Varghese N."/>
            <person name="Submissions S."/>
        </authorList>
    </citation>
    <scope>NUCLEOTIDE SEQUENCE [LARGE SCALE GENOMIC DNA]</scope>
    <source>
        <strain evidence="12">DSM 23439</strain>
    </source>
</reference>
<keyword evidence="12" id="KW-1185">Reference proteome</keyword>
<sequence length="155" mass="16821">MPLIRRLLEGICALLLAGIVLVPLLQVVLREVFVSPMVGAEELTRFLLVCLVFMAYPLVVDNGENIVMTELRESLPTALRKPLKLLIVVCAILTSGFIAYATFMTVQTNLGNTTPTLKIPFWLFLGSTLLGFGGACLLHLVHGVHPPASEVGPNQ</sequence>
<keyword evidence="7 9" id="KW-0472">Membrane</keyword>